<dbReference type="PANTHER" id="PTHR10582:SF19">
    <property type="entry name" value="ION TRANSPORT DOMAIN-CONTAINING PROTEIN"/>
    <property type="match status" value="1"/>
</dbReference>
<dbReference type="InterPro" id="IPR002110">
    <property type="entry name" value="Ankyrin_rpt"/>
</dbReference>
<organism evidence="11 12">
    <name type="scientific">Diploscapter pachys</name>
    <dbReference type="NCBI Taxonomy" id="2018661"/>
    <lineage>
        <taxon>Eukaryota</taxon>
        <taxon>Metazoa</taxon>
        <taxon>Ecdysozoa</taxon>
        <taxon>Nematoda</taxon>
        <taxon>Chromadorea</taxon>
        <taxon>Rhabditida</taxon>
        <taxon>Rhabditina</taxon>
        <taxon>Rhabditomorpha</taxon>
        <taxon>Rhabditoidea</taxon>
        <taxon>Rhabditidae</taxon>
        <taxon>Diploscapter</taxon>
    </lineage>
</organism>
<dbReference type="GO" id="GO:0005886">
    <property type="term" value="C:plasma membrane"/>
    <property type="evidence" value="ECO:0007669"/>
    <property type="project" value="UniProtKB-SubCell"/>
</dbReference>
<feature type="repeat" description="ANK" evidence="10">
    <location>
        <begin position="226"/>
        <end position="258"/>
    </location>
</feature>
<keyword evidence="8" id="KW-0406">Ion transport</keyword>
<evidence type="ECO:0000313" key="12">
    <source>
        <dbReference type="Proteomes" id="UP000218231"/>
    </source>
</evidence>
<dbReference type="OrthoDB" id="533508at2759"/>
<keyword evidence="3" id="KW-0472">Membrane</keyword>
<dbReference type="PROSITE" id="PS50297">
    <property type="entry name" value="ANK_REP_REGION"/>
    <property type="match status" value="1"/>
</dbReference>
<dbReference type="Pfam" id="PF00023">
    <property type="entry name" value="Ank"/>
    <property type="match status" value="1"/>
</dbReference>
<dbReference type="EMBL" id="LIAE01010634">
    <property type="protein sequence ID" value="PAV57531.1"/>
    <property type="molecule type" value="Genomic_DNA"/>
</dbReference>
<protein>
    <submittedName>
        <fullName evidence="11">Uncharacterized protein</fullName>
    </submittedName>
</protein>
<evidence type="ECO:0000256" key="6">
    <source>
        <dbReference type="ARBA" id="ARBA00022737"/>
    </source>
</evidence>
<dbReference type="SUPFAM" id="SSF48403">
    <property type="entry name" value="Ankyrin repeat"/>
    <property type="match status" value="1"/>
</dbReference>
<dbReference type="InterPro" id="IPR024862">
    <property type="entry name" value="TRPV"/>
</dbReference>
<keyword evidence="3" id="KW-1003">Cell membrane</keyword>
<evidence type="ECO:0000256" key="5">
    <source>
        <dbReference type="ARBA" id="ARBA00022673"/>
    </source>
</evidence>
<keyword evidence="5" id="KW-0107">Calcium channel</keyword>
<evidence type="ECO:0000256" key="7">
    <source>
        <dbReference type="ARBA" id="ARBA00022837"/>
    </source>
</evidence>
<proteinExistence type="predicted"/>
<accession>A0A2A2J7C1</accession>
<keyword evidence="7" id="KW-0106">Calcium</keyword>
<evidence type="ECO:0000256" key="9">
    <source>
        <dbReference type="ARBA" id="ARBA00023303"/>
    </source>
</evidence>
<evidence type="ECO:0000256" key="4">
    <source>
        <dbReference type="ARBA" id="ARBA00022568"/>
    </source>
</evidence>
<keyword evidence="12" id="KW-1185">Reference proteome</keyword>
<evidence type="ECO:0000313" key="11">
    <source>
        <dbReference type="EMBL" id="PAV57531.1"/>
    </source>
</evidence>
<reference evidence="11 12" key="1">
    <citation type="journal article" date="2017" name="Curr. Biol.">
        <title>Genome architecture and evolution of a unichromosomal asexual nematode.</title>
        <authorList>
            <person name="Fradin H."/>
            <person name="Zegar C."/>
            <person name="Gutwein M."/>
            <person name="Lucas J."/>
            <person name="Kovtun M."/>
            <person name="Corcoran D."/>
            <person name="Baugh L.R."/>
            <person name="Kiontke K."/>
            <person name="Gunsalus K."/>
            <person name="Fitch D.H."/>
            <person name="Piano F."/>
        </authorList>
    </citation>
    <scope>NUCLEOTIDE SEQUENCE [LARGE SCALE GENOMIC DNA]</scope>
    <source>
        <strain evidence="11">PF1309</strain>
    </source>
</reference>
<evidence type="ECO:0000256" key="10">
    <source>
        <dbReference type="PROSITE-ProRule" id="PRU00023"/>
    </source>
</evidence>
<gene>
    <name evidence="11" type="ORF">WR25_04828</name>
</gene>
<dbReference type="PANTHER" id="PTHR10582">
    <property type="entry name" value="TRANSIENT RECEPTOR POTENTIAL ION CHANNEL PROTEIN"/>
    <property type="match status" value="1"/>
</dbReference>
<dbReference type="GO" id="GO:0098703">
    <property type="term" value="P:calcium ion import across plasma membrane"/>
    <property type="evidence" value="ECO:0007669"/>
    <property type="project" value="TreeGrafter"/>
</dbReference>
<keyword evidence="9" id="KW-0407">Ion channel</keyword>
<dbReference type="InterPro" id="IPR036770">
    <property type="entry name" value="Ankyrin_rpt-contain_sf"/>
</dbReference>
<keyword evidence="4" id="KW-0109">Calcium transport</keyword>
<dbReference type="STRING" id="2018661.A0A2A2J7C1"/>
<evidence type="ECO:0000256" key="3">
    <source>
        <dbReference type="ARBA" id="ARBA00022475"/>
    </source>
</evidence>
<evidence type="ECO:0000256" key="2">
    <source>
        <dbReference type="ARBA" id="ARBA00022448"/>
    </source>
</evidence>
<evidence type="ECO:0000256" key="1">
    <source>
        <dbReference type="ARBA" id="ARBA00004651"/>
    </source>
</evidence>
<name>A0A2A2J7C1_9BILA</name>
<comment type="subcellular location">
    <subcellularLocation>
        <location evidence="1">Cell membrane</location>
        <topology evidence="1">Multi-pass membrane protein</topology>
    </subcellularLocation>
</comment>
<keyword evidence="6" id="KW-0677">Repeat</keyword>
<dbReference type="PROSITE" id="PS50088">
    <property type="entry name" value="ANK_REPEAT"/>
    <property type="match status" value="2"/>
</dbReference>
<feature type="repeat" description="ANK" evidence="10">
    <location>
        <begin position="125"/>
        <end position="157"/>
    </location>
</feature>
<dbReference type="SMART" id="SM00248">
    <property type="entry name" value="ANK"/>
    <property type="match status" value="4"/>
</dbReference>
<keyword evidence="10" id="KW-0040">ANK repeat</keyword>
<keyword evidence="2" id="KW-0813">Transport</keyword>
<evidence type="ECO:0000256" key="8">
    <source>
        <dbReference type="ARBA" id="ARBA00023065"/>
    </source>
</evidence>
<comment type="caution">
    <text evidence="11">The sequence shown here is derived from an EMBL/GenBank/DDBJ whole genome shotgun (WGS) entry which is preliminary data.</text>
</comment>
<dbReference type="GO" id="GO:0005262">
    <property type="term" value="F:calcium channel activity"/>
    <property type="evidence" value="ECO:0007669"/>
    <property type="project" value="UniProtKB-KW"/>
</dbReference>
<dbReference type="Pfam" id="PF12796">
    <property type="entry name" value="Ank_2"/>
    <property type="match status" value="1"/>
</dbReference>
<sequence length="356" mass="40013">MGSSESKPTDGNVDELEANRMKENKQIYKIVDMHGSGTLIRLIRECKTTNNYTLIDAYIKDSLQPYLYNAGKGKIVAITELIKIRNQERNAKLSAIARKKSKGKSGPNILDELDQQNANAGDLKKGLSPLHLAIINHDVKMVLTLLKKGADVNQRCLGAFFCTEDQKASRTDNMEHEEVELSVKTNYMGSMYFGEYPLSFAVCMEQPDMFRLLVAFKVNLNAQDTNGNTVCHLAVIHEKEKMLEMCLEAGANPTIANKQNLTPLTLAAKLAKKKMFDFMLQIESEQVWTYGGSNCIAYPLTKIDTIDEKTGNMNEDSALSLIVYGETREHLELMDGLIENILDEKWNAYGKNLYYS</sequence>
<dbReference type="Proteomes" id="UP000218231">
    <property type="component" value="Unassembled WGS sequence"/>
</dbReference>
<dbReference type="AlphaFoldDB" id="A0A2A2J7C1"/>
<dbReference type="Gene3D" id="1.25.40.20">
    <property type="entry name" value="Ankyrin repeat-containing domain"/>
    <property type="match status" value="1"/>
</dbReference>